<keyword evidence="7 10" id="KW-0269">Exonuclease</keyword>
<protein>
    <recommendedName>
        <fullName evidence="10 11">3'-5' exonuclease DinG</fullName>
        <ecNumber evidence="10 11">3.1.-.-</ecNumber>
    </recommendedName>
</protein>
<dbReference type="InterPro" id="IPR006555">
    <property type="entry name" value="ATP-dep_Helicase_C"/>
</dbReference>
<evidence type="ECO:0000256" key="2">
    <source>
        <dbReference type="ARBA" id="ARBA00022695"/>
    </source>
</evidence>
<dbReference type="RefSeq" id="WP_125984295.1">
    <property type="nucleotide sequence ID" value="NZ_NGJS01000011.1"/>
</dbReference>
<organism evidence="13 14">
    <name type="scientific">Vagococcus vulneris</name>
    <dbReference type="NCBI Taxonomy" id="1977869"/>
    <lineage>
        <taxon>Bacteria</taxon>
        <taxon>Bacillati</taxon>
        <taxon>Bacillota</taxon>
        <taxon>Bacilli</taxon>
        <taxon>Lactobacillales</taxon>
        <taxon>Enterococcaceae</taxon>
        <taxon>Vagococcus</taxon>
    </lineage>
</organism>
<name>A0A429ZWX7_9ENTE</name>
<dbReference type="AlphaFoldDB" id="A0A429ZWX7"/>
<dbReference type="InterPro" id="IPR006310">
    <property type="entry name" value="DinG"/>
</dbReference>
<dbReference type="PANTHER" id="PTHR30231">
    <property type="entry name" value="DNA POLYMERASE III SUBUNIT EPSILON"/>
    <property type="match status" value="1"/>
</dbReference>
<dbReference type="EC" id="3.1.-.-" evidence="10 11"/>
<feature type="short sequence motif" description="DEAH box" evidence="10">
    <location>
        <begin position="457"/>
        <end position="460"/>
    </location>
</feature>
<dbReference type="OrthoDB" id="9803913at2"/>
<dbReference type="InterPro" id="IPR012337">
    <property type="entry name" value="RNaseH-like_sf"/>
</dbReference>
<keyword evidence="3" id="KW-0235">DNA replication</keyword>
<dbReference type="GO" id="GO:0005524">
    <property type="term" value="F:ATP binding"/>
    <property type="evidence" value="ECO:0007669"/>
    <property type="project" value="UniProtKB-UniRule"/>
</dbReference>
<comment type="caution">
    <text evidence="13">The sequence shown here is derived from an EMBL/GenBank/DDBJ whole genome shotgun (WGS) entry which is preliminary data.</text>
</comment>
<dbReference type="EMBL" id="NGJS01000011">
    <property type="protein sequence ID" value="RST98316.1"/>
    <property type="molecule type" value="Genomic_DNA"/>
</dbReference>
<dbReference type="InterPro" id="IPR036397">
    <property type="entry name" value="RNaseH_sf"/>
</dbReference>
<keyword evidence="6 10" id="KW-0378">Hydrolase</keyword>
<evidence type="ECO:0000256" key="5">
    <source>
        <dbReference type="ARBA" id="ARBA00022741"/>
    </source>
</evidence>
<dbReference type="SUPFAM" id="SSF53098">
    <property type="entry name" value="Ribonuclease H-like"/>
    <property type="match status" value="1"/>
</dbReference>
<dbReference type="SMART" id="SM00491">
    <property type="entry name" value="HELICc2"/>
    <property type="match status" value="1"/>
</dbReference>
<dbReference type="NCBIfam" id="TIGR00573">
    <property type="entry name" value="dnaq"/>
    <property type="match status" value="1"/>
</dbReference>
<keyword evidence="5 10" id="KW-0547">Nucleotide-binding</keyword>
<dbReference type="InterPro" id="IPR014013">
    <property type="entry name" value="Helic_SF1/SF2_ATP-bd_DinG/Rad3"/>
</dbReference>
<dbReference type="HAMAP" id="MF_02206">
    <property type="entry name" value="DinG_exonucl"/>
    <property type="match status" value="1"/>
</dbReference>
<dbReference type="Gene3D" id="3.30.420.10">
    <property type="entry name" value="Ribonuclease H-like superfamily/Ribonuclease H"/>
    <property type="match status" value="1"/>
</dbReference>
<dbReference type="GO" id="GO:0045004">
    <property type="term" value="P:DNA replication proofreading"/>
    <property type="evidence" value="ECO:0007669"/>
    <property type="project" value="TreeGrafter"/>
</dbReference>
<dbReference type="InterPro" id="IPR013520">
    <property type="entry name" value="Ribonucl_H"/>
</dbReference>
<dbReference type="Gene3D" id="3.40.50.300">
    <property type="entry name" value="P-loop containing nucleotide triphosphate hydrolases"/>
    <property type="match status" value="2"/>
</dbReference>
<dbReference type="PROSITE" id="PS51193">
    <property type="entry name" value="HELICASE_ATP_BIND_2"/>
    <property type="match status" value="1"/>
</dbReference>
<evidence type="ECO:0000256" key="8">
    <source>
        <dbReference type="ARBA" id="ARBA00022840"/>
    </source>
</evidence>
<dbReference type="FunFam" id="3.30.420.10:FF:000045">
    <property type="entry name" value="3'-5' exonuclease DinG"/>
    <property type="match status" value="1"/>
</dbReference>
<dbReference type="GO" id="GO:0016818">
    <property type="term" value="F:hydrolase activity, acting on acid anhydrides, in phosphorus-containing anhydrides"/>
    <property type="evidence" value="ECO:0007669"/>
    <property type="project" value="InterPro"/>
</dbReference>
<keyword evidence="8 10" id="KW-0067">ATP-binding</keyword>
<evidence type="ECO:0000256" key="1">
    <source>
        <dbReference type="ARBA" id="ARBA00022679"/>
    </source>
</evidence>
<accession>A0A429ZWX7</accession>
<evidence type="ECO:0000256" key="10">
    <source>
        <dbReference type="HAMAP-Rule" id="MF_02206"/>
    </source>
</evidence>
<keyword evidence="4 10" id="KW-0540">Nuclease</keyword>
<dbReference type="GO" id="GO:0003887">
    <property type="term" value="F:DNA-directed DNA polymerase activity"/>
    <property type="evidence" value="ECO:0007669"/>
    <property type="project" value="UniProtKB-KW"/>
</dbReference>
<dbReference type="GO" id="GO:0005829">
    <property type="term" value="C:cytosol"/>
    <property type="evidence" value="ECO:0007669"/>
    <property type="project" value="TreeGrafter"/>
</dbReference>
<evidence type="ECO:0000259" key="12">
    <source>
        <dbReference type="PROSITE" id="PS51193"/>
    </source>
</evidence>
<dbReference type="InterPro" id="IPR006054">
    <property type="entry name" value="DnaQ"/>
</dbReference>
<gene>
    <name evidence="10 11" type="primary">dinG</name>
    <name evidence="13" type="ORF">CBF37_08380</name>
</gene>
<evidence type="ECO:0000256" key="9">
    <source>
        <dbReference type="ARBA" id="ARBA00022932"/>
    </source>
</evidence>
<dbReference type="PANTHER" id="PTHR30231:SF41">
    <property type="entry name" value="DNA POLYMERASE III SUBUNIT EPSILON"/>
    <property type="match status" value="1"/>
</dbReference>
<dbReference type="InterPro" id="IPR027417">
    <property type="entry name" value="P-loop_NTPase"/>
</dbReference>
<dbReference type="SMART" id="SM00479">
    <property type="entry name" value="EXOIII"/>
    <property type="match status" value="1"/>
</dbReference>
<keyword evidence="1" id="KW-0808">Transferase</keyword>
<dbReference type="GO" id="GO:0003677">
    <property type="term" value="F:DNA binding"/>
    <property type="evidence" value="ECO:0007669"/>
    <property type="project" value="InterPro"/>
</dbReference>
<sequence length="909" mass="105379">MNKESIYAVVDIETTGTSLEQDKIIQIGCVLVQNGEKINEFSTDLNPMKNIPKSIEALTGITNAQVAMAPYFEDIVFFLKQQLEDCVFVAHNAYFDLSFLNSEFQRCGESPLAVECLDTVELAHVLFPMSAGHRVSDLAEYLDISHDQPHQALSDATVTADILIKLIEKLISLPDITRSSLANLSKSLGMNNHDFFKMFSENKRIGKRDYDVSYHIISDIALKKQSYRFMEHREECPLTFPKTNTEKIQLFEPEFSLRKPQVQMMDLIDKFLDESKTKNMIIQAGTGIGKSIGYLFPILLHEKGPLVVSTSTLVLQDQLLQQELPKLSQMTNYDWQGVVLKSSRHFIDLSRFSSIMHEKTEQKQYALYQMACLVWLLETDTGDLSELTLNQNHAFYEDIYHRGLPTLNKKDLFYDVDFLRYRYRQLEFADVILVNHAFLVSQSDHQIFKKAATLVIDEAHQLLPTIERQGIDKVAFKEIYILINQMSEFFQDEDKWRTEPNHLLDETLSLHQLMLTEIKESCQVIERYLIKSYRLNKPFIENELFEQSAVNSWPVDIRRELKQLLRMIKEFSFVTEEVKQLLLDHYGRSWFVQEYFNAIERLSELFELTDRYFKLGDETLVRWLKQISSHLVLAAFDYQSFSIENTAWYQSFKKVIFTGGTLQIDTDSTYYETQLNLTQVAKYKTDDLYDYTTQTEFLVYDQEIDFGNIPEFSRLISQMVDKLCSTENLKRMLLLFTSHQVLKEVYHLLLPVCQKLGIDLLAQNITGSNEKIVKRFAKGNRVIILGADSFWEGIDLSSQSLDAIIITKLPFDPPNRPLVKIRNAYLTAQGENPFYADALPKAGLRLRQGLGRLLRRESDRGVMIVLDNRLVSSSYHKLLESYLPEQLTIKVVNQFGMLRLTEEFFNKTS</sequence>
<feature type="binding site" evidence="10">
    <location>
        <begin position="284"/>
        <end position="291"/>
    </location>
    <ligand>
        <name>ATP</name>
        <dbReference type="ChEBI" id="CHEBI:30616"/>
    </ligand>
</feature>
<evidence type="ECO:0000256" key="4">
    <source>
        <dbReference type="ARBA" id="ARBA00022722"/>
    </source>
</evidence>
<keyword evidence="14" id="KW-1185">Reference proteome</keyword>
<comment type="function">
    <text evidence="10 11">3'-5' exonuclease.</text>
</comment>
<evidence type="ECO:0000256" key="6">
    <source>
        <dbReference type="ARBA" id="ARBA00022801"/>
    </source>
</evidence>
<proteinExistence type="inferred from homology"/>
<dbReference type="GO" id="GO:0008408">
    <property type="term" value="F:3'-5' exonuclease activity"/>
    <property type="evidence" value="ECO:0007669"/>
    <property type="project" value="UniProtKB-UniRule"/>
</dbReference>
<evidence type="ECO:0000256" key="7">
    <source>
        <dbReference type="ARBA" id="ARBA00022839"/>
    </source>
</evidence>
<feature type="domain" description="Helicase ATP-binding" evidence="12">
    <location>
        <begin position="247"/>
        <end position="515"/>
    </location>
</feature>
<evidence type="ECO:0000256" key="3">
    <source>
        <dbReference type="ARBA" id="ARBA00022705"/>
    </source>
</evidence>
<comment type="similarity">
    <text evidence="10 11">Belongs to the helicase family. DinG subfamily. Type 2 sub-subfamily.</text>
</comment>
<reference evidence="13 14" key="1">
    <citation type="submission" date="2017-05" db="EMBL/GenBank/DDBJ databases">
        <title>Vagococcus spp. assemblies.</title>
        <authorList>
            <person name="Gulvik C.A."/>
        </authorList>
    </citation>
    <scope>NUCLEOTIDE SEQUENCE [LARGE SCALE GENOMIC DNA]</scope>
    <source>
        <strain evidence="13 14">SS1995</strain>
    </source>
</reference>
<dbReference type="Proteomes" id="UP000287857">
    <property type="component" value="Unassembled WGS sequence"/>
</dbReference>
<dbReference type="GO" id="GO:0004386">
    <property type="term" value="F:helicase activity"/>
    <property type="evidence" value="ECO:0007669"/>
    <property type="project" value="InterPro"/>
</dbReference>
<evidence type="ECO:0000256" key="11">
    <source>
        <dbReference type="RuleBase" id="RU364106"/>
    </source>
</evidence>
<keyword evidence="2" id="KW-0548">Nucleotidyltransferase</keyword>
<evidence type="ECO:0000313" key="14">
    <source>
        <dbReference type="Proteomes" id="UP000287857"/>
    </source>
</evidence>
<dbReference type="NCBIfam" id="TIGR01407">
    <property type="entry name" value="dinG_rel"/>
    <property type="match status" value="1"/>
</dbReference>
<dbReference type="Pfam" id="PF13307">
    <property type="entry name" value="Helicase_C_2"/>
    <property type="match status" value="1"/>
</dbReference>
<evidence type="ECO:0000313" key="13">
    <source>
        <dbReference type="EMBL" id="RST98316.1"/>
    </source>
</evidence>
<keyword evidence="9" id="KW-0239">DNA-directed DNA polymerase</keyword>
<dbReference type="SUPFAM" id="SSF52540">
    <property type="entry name" value="P-loop containing nucleoside triphosphate hydrolases"/>
    <property type="match status" value="2"/>
</dbReference>
<dbReference type="Pfam" id="PF00929">
    <property type="entry name" value="RNase_T"/>
    <property type="match status" value="1"/>
</dbReference>
<dbReference type="CDD" id="cd06127">
    <property type="entry name" value="DEDDh"/>
    <property type="match status" value="1"/>
</dbReference>